<dbReference type="InterPro" id="IPR010998">
    <property type="entry name" value="Integrase_recombinase_N"/>
</dbReference>
<dbReference type="PROSITE" id="PS51898">
    <property type="entry name" value="TYR_RECOMBINASE"/>
    <property type="match status" value="1"/>
</dbReference>
<evidence type="ECO:0000256" key="1">
    <source>
        <dbReference type="ARBA" id="ARBA00008857"/>
    </source>
</evidence>
<evidence type="ECO:0000313" key="6">
    <source>
        <dbReference type="Proteomes" id="UP000248640"/>
    </source>
</evidence>
<dbReference type="InterPro" id="IPR011010">
    <property type="entry name" value="DNA_brk_join_enz"/>
</dbReference>
<evidence type="ECO:0000313" key="5">
    <source>
        <dbReference type="EMBL" id="SQF89509.1"/>
    </source>
</evidence>
<gene>
    <name evidence="5" type="primary">xerD_1</name>
    <name evidence="5" type="ORF">NCTC10038_00892</name>
</gene>
<dbReference type="GeneID" id="61636889"/>
<dbReference type="EMBL" id="LS483372">
    <property type="protein sequence ID" value="SQF89509.1"/>
    <property type="molecule type" value="Genomic_DNA"/>
</dbReference>
<dbReference type="Pfam" id="PF02899">
    <property type="entry name" value="Phage_int_SAM_1"/>
    <property type="match status" value="1"/>
</dbReference>
<dbReference type="PROSITE" id="PS51900">
    <property type="entry name" value="CB"/>
    <property type="match status" value="1"/>
</dbReference>
<keyword evidence="2" id="KW-0229">DNA integration</keyword>
<protein>
    <submittedName>
        <fullName evidence="5">Site-specific recombinase, phage integrase family</fullName>
    </submittedName>
</protein>
<organism evidence="5 6">
    <name type="scientific">Pseudomonas fluorescens</name>
    <dbReference type="NCBI Taxonomy" id="294"/>
    <lineage>
        <taxon>Bacteria</taxon>
        <taxon>Pseudomonadati</taxon>
        <taxon>Pseudomonadota</taxon>
        <taxon>Gammaproteobacteria</taxon>
        <taxon>Pseudomonadales</taxon>
        <taxon>Pseudomonadaceae</taxon>
        <taxon>Pseudomonas</taxon>
    </lineage>
</organism>
<dbReference type="InterPro" id="IPR002104">
    <property type="entry name" value="Integrase_catalytic"/>
</dbReference>
<dbReference type="PANTHER" id="PTHR30349">
    <property type="entry name" value="PHAGE INTEGRASE-RELATED"/>
    <property type="match status" value="1"/>
</dbReference>
<dbReference type="Pfam" id="PF00589">
    <property type="entry name" value="Phage_integrase"/>
    <property type="match status" value="1"/>
</dbReference>
<dbReference type="InterPro" id="IPR004107">
    <property type="entry name" value="Integrase_SAM-like_N"/>
</dbReference>
<evidence type="ECO:0000256" key="2">
    <source>
        <dbReference type="ARBA" id="ARBA00022908"/>
    </source>
</evidence>
<dbReference type="GO" id="GO:0006310">
    <property type="term" value="P:DNA recombination"/>
    <property type="evidence" value="ECO:0007669"/>
    <property type="project" value="UniProtKB-KW"/>
</dbReference>
<evidence type="ECO:0000256" key="4">
    <source>
        <dbReference type="ARBA" id="ARBA00023172"/>
    </source>
</evidence>
<dbReference type="GO" id="GO:0003677">
    <property type="term" value="F:DNA binding"/>
    <property type="evidence" value="ECO:0007669"/>
    <property type="project" value="UniProtKB-UniRule"/>
</dbReference>
<dbReference type="InterPro" id="IPR013762">
    <property type="entry name" value="Integrase-like_cat_sf"/>
</dbReference>
<dbReference type="Gene3D" id="1.10.150.130">
    <property type="match status" value="1"/>
</dbReference>
<dbReference type="GO" id="GO:0015074">
    <property type="term" value="P:DNA integration"/>
    <property type="evidence" value="ECO:0007669"/>
    <property type="project" value="UniProtKB-KW"/>
</dbReference>
<dbReference type="Proteomes" id="UP000248640">
    <property type="component" value="Chromosome 1"/>
</dbReference>
<dbReference type="InterPro" id="IPR050090">
    <property type="entry name" value="Tyrosine_recombinase_XerCD"/>
</dbReference>
<dbReference type="RefSeq" id="WP_084375825.1">
    <property type="nucleotide sequence ID" value="NZ_CBCRXZ010000034.1"/>
</dbReference>
<comment type="similarity">
    <text evidence="1">Belongs to the 'phage' integrase family.</text>
</comment>
<reference evidence="5 6" key="1">
    <citation type="submission" date="2018-06" db="EMBL/GenBank/DDBJ databases">
        <authorList>
            <consortium name="Pathogen Informatics"/>
            <person name="Doyle S."/>
        </authorList>
    </citation>
    <scope>NUCLEOTIDE SEQUENCE [LARGE SCALE GENOMIC DNA]</scope>
    <source>
        <strain evidence="5 6">NCTC10038</strain>
    </source>
</reference>
<keyword evidence="4" id="KW-0233">DNA recombination</keyword>
<dbReference type="AlphaFoldDB" id="A0A3M3Y301"/>
<dbReference type="Gene3D" id="1.10.443.10">
    <property type="entry name" value="Intergrase catalytic core"/>
    <property type="match status" value="1"/>
</dbReference>
<accession>A0A3M3Y301</accession>
<proteinExistence type="inferred from homology"/>
<dbReference type="PANTHER" id="PTHR30349:SF41">
    <property type="entry name" value="INTEGRASE_RECOMBINASE PROTEIN MJ0367-RELATED"/>
    <property type="match status" value="1"/>
</dbReference>
<name>A0A3M3Y301_PSEFL</name>
<dbReference type="SUPFAM" id="SSF56349">
    <property type="entry name" value="DNA breaking-rejoining enzymes"/>
    <property type="match status" value="1"/>
</dbReference>
<dbReference type="InterPro" id="IPR044068">
    <property type="entry name" value="CB"/>
</dbReference>
<keyword evidence="3" id="KW-0238">DNA-binding</keyword>
<sequence>MTSLTPPQSTAVLLPAGERRLSAVEFQQLAGVPAAVEWFANIDNPRTRRAYQNDLEDFCSFVGLTGADEFRAVTRAHVLAWRAQLETRGLAGATIRRKLAALASLFDHLLENNAVAGGNPVHGVKRPSIETNEGKTPALGDDQAKLLLDAPGVSTLKGLRDRAILAVLLYHGLRREEAAQLMTGHLQDRRGIKHLQVRGKGGKTRYLPLHPVAAERIHEYLERDTQREPGNGPLFRSIRGRTAGGAVTGNGIYKVVAHWAQAAGIDVDGLGVHGLRATAATNALEHDADIAKVQVWLGHANISTTRLYDRRLQRPEDSPTYKVKY</sequence>
<evidence type="ECO:0000256" key="3">
    <source>
        <dbReference type="ARBA" id="ARBA00023125"/>
    </source>
</evidence>